<dbReference type="EMBL" id="LAZR01009966">
    <property type="protein sequence ID" value="KKM69567.1"/>
    <property type="molecule type" value="Genomic_DNA"/>
</dbReference>
<proteinExistence type="predicted"/>
<sequence>MENQERSEELQKIQDRGIEFNRKNRTKAQPSAEDIVEEIKQEKPK</sequence>
<evidence type="ECO:0000256" key="1">
    <source>
        <dbReference type="SAM" id="MobiDB-lite"/>
    </source>
</evidence>
<accession>A0A0F9MK62</accession>
<feature type="compositionally biased region" description="Basic and acidic residues" evidence="1">
    <location>
        <begin position="1"/>
        <end position="22"/>
    </location>
</feature>
<evidence type="ECO:0000313" key="2">
    <source>
        <dbReference type="EMBL" id="KKM69567.1"/>
    </source>
</evidence>
<gene>
    <name evidence="2" type="ORF">LCGC14_1449550</name>
</gene>
<name>A0A0F9MK62_9ZZZZ</name>
<dbReference type="AlphaFoldDB" id="A0A0F9MK62"/>
<comment type="caution">
    <text evidence="2">The sequence shown here is derived from an EMBL/GenBank/DDBJ whole genome shotgun (WGS) entry which is preliminary data.</text>
</comment>
<organism evidence="2">
    <name type="scientific">marine sediment metagenome</name>
    <dbReference type="NCBI Taxonomy" id="412755"/>
    <lineage>
        <taxon>unclassified sequences</taxon>
        <taxon>metagenomes</taxon>
        <taxon>ecological metagenomes</taxon>
    </lineage>
</organism>
<protein>
    <submittedName>
        <fullName evidence="2">Uncharacterized protein</fullName>
    </submittedName>
</protein>
<reference evidence="2" key="1">
    <citation type="journal article" date="2015" name="Nature">
        <title>Complex archaea that bridge the gap between prokaryotes and eukaryotes.</title>
        <authorList>
            <person name="Spang A."/>
            <person name="Saw J.H."/>
            <person name="Jorgensen S.L."/>
            <person name="Zaremba-Niedzwiedzka K."/>
            <person name="Martijn J."/>
            <person name="Lind A.E."/>
            <person name="van Eijk R."/>
            <person name="Schleper C."/>
            <person name="Guy L."/>
            <person name="Ettema T.J."/>
        </authorList>
    </citation>
    <scope>NUCLEOTIDE SEQUENCE</scope>
</reference>
<feature type="region of interest" description="Disordered" evidence="1">
    <location>
        <begin position="1"/>
        <end position="45"/>
    </location>
</feature>